<keyword evidence="1" id="KW-1133">Transmembrane helix</keyword>
<reference evidence="2" key="2">
    <citation type="submission" date="2025-09" db="UniProtKB">
        <authorList>
            <consortium name="Ensembl"/>
        </authorList>
    </citation>
    <scope>IDENTIFICATION</scope>
</reference>
<dbReference type="OMA" id="HRIRFQE"/>
<dbReference type="GeneTree" id="ENSGT01090000260390"/>
<keyword evidence="1" id="KW-0472">Membrane</keyword>
<dbReference type="Ensembl" id="ENSACIT00000018734.1">
    <property type="protein sequence ID" value="ENSACIP00000018245.1"/>
    <property type="gene ID" value="ENSACIG00000014242.1"/>
</dbReference>
<evidence type="ECO:0000313" key="2">
    <source>
        <dbReference type="Ensembl" id="ENSACIP00000018245.1"/>
    </source>
</evidence>
<accession>A0A3Q0SD00</accession>
<proteinExistence type="predicted"/>
<organism evidence="2 3">
    <name type="scientific">Amphilophus citrinellus</name>
    <name type="common">Midas cichlid</name>
    <name type="synonym">Cichlasoma citrinellum</name>
    <dbReference type="NCBI Taxonomy" id="61819"/>
    <lineage>
        <taxon>Eukaryota</taxon>
        <taxon>Metazoa</taxon>
        <taxon>Chordata</taxon>
        <taxon>Craniata</taxon>
        <taxon>Vertebrata</taxon>
        <taxon>Euteleostomi</taxon>
        <taxon>Actinopterygii</taxon>
        <taxon>Neopterygii</taxon>
        <taxon>Teleostei</taxon>
        <taxon>Neoteleostei</taxon>
        <taxon>Acanthomorphata</taxon>
        <taxon>Ovalentaria</taxon>
        <taxon>Cichlomorphae</taxon>
        <taxon>Cichliformes</taxon>
        <taxon>Cichlidae</taxon>
        <taxon>New World cichlids</taxon>
        <taxon>Cichlasomatinae</taxon>
        <taxon>Heroini</taxon>
        <taxon>Amphilophus</taxon>
    </lineage>
</organism>
<sequence>NKKQKLNEMLAMKLETTTMAVIQKEEGLQEPPEDTGIILVGVEVLHELTSVASACVFLLGLMYELILAYLKPFQYTFEALQKIIMQLEQQEMSTKVQIFHIIFTYRIILAGSSFVQYLCQYAP</sequence>
<feature type="transmembrane region" description="Helical" evidence="1">
    <location>
        <begin position="51"/>
        <end position="70"/>
    </location>
</feature>
<name>A0A3Q0SD00_AMPCI</name>
<dbReference type="Proteomes" id="UP000261340">
    <property type="component" value="Unplaced"/>
</dbReference>
<keyword evidence="1" id="KW-0812">Transmembrane</keyword>
<evidence type="ECO:0000313" key="3">
    <source>
        <dbReference type="Proteomes" id="UP000261340"/>
    </source>
</evidence>
<protein>
    <submittedName>
        <fullName evidence="2">Uncharacterized protein</fullName>
    </submittedName>
</protein>
<keyword evidence="3" id="KW-1185">Reference proteome</keyword>
<evidence type="ECO:0000256" key="1">
    <source>
        <dbReference type="SAM" id="Phobius"/>
    </source>
</evidence>
<reference evidence="2" key="1">
    <citation type="submission" date="2025-08" db="UniProtKB">
        <authorList>
            <consortium name="Ensembl"/>
        </authorList>
    </citation>
    <scope>IDENTIFICATION</scope>
</reference>
<dbReference type="AlphaFoldDB" id="A0A3Q0SD00"/>